<evidence type="ECO:0000313" key="3">
    <source>
        <dbReference type="Proteomes" id="UP001634394"/>
    </source>
</evidence>
<comment type="caution">
    <text evidence="2">The sequence shown here is derived from an EMBL/GenBank/DDBJ whole genome shotgun (WGS) entry which is preliminary data.</text>
</comment>
<keyword evidence="1" id="KW-1133">Transmembrane helix</keyword>
<name>A0ABD3W893_SINWO</name>
<keyword evidence="1" id="KW-0812">Transmembrane</keyword>
<protein>
    <submittedName>
        <fullName evidence="2">Uncharacterized protein</fullName>
    </submittedName>
</protein>
<keyword evidence="3" id="KW-1185">Reference proteome</keyword>
<feature type="transmembrane region" description="Helical" evidence="1">
    <location>
        <begin position="104"/>
        <end position="121"/>
    </location>
</feature>
<organism evidence="2 3">
    <name type="scientific">Sinanodonta woodiana</name>
    <name type="common">Chinese pond mussel</name>
    <name type="synonym">Anodonta woodiana</name>
    <dbReference type="NCBI Taxonomy" id="1069815"/>
    <lineage>
        <taxon>Eukaryota</taxon>
        <taxon>Metazoa</taxon>
        <taxon>Spiralia</taxon>
        <taxon>Lophotrochozoa</taxon>
        <taxon>Mollusca</taxon>
        <taxon>Bivalvia</taxon>
        <taxon>Autobranchia</taxon>
        <taxon>Heteroconchia</taxon>
        <taxon>Palaeoheterodonta</taxon>
        <taxon>Unionida</taxon>
        <taxon>Unionoidea</taxon>
        <taxon>Unionidae</taxon>
        <taxon>Unioninae</taxon>
        <taxon>Sinanodonta</taxon>
    </lineage>
</organism>
<sequence length="124" mass="14534">MDLHIQFNIAMILAAVLGEMVSFFFYNHHSAWGRHIGERYLLAAIISDAGLVVMLKLIMEQYWSVGGWEDAAILSLWLSLLFACLEAPHVVYNHNSFTHFFFHTLHKFSIMFVMICVLFYFRHY</sequence>
<evidence type="ECO:0000256" key="1">
    <source>
        <dbReference type="SAM" id="Phobius"/>
    </source>
</evidence>
<accession>A0ABD3W893</accession>
<dbReference type="AlphaFoldDB" id="A0ABD3W893"/>
<keyword evidence="1" id="KW-0472">Membrane</keyword>
<dbReference type="EMBL" id="JBJQND010000008">
    <property type="protein sequence ID" value="KAL3870094.1"/>
    <property type="molecule type" value="Genomic_DNA"/>
</dbReference>
<gene>
    <name evidence="2" type="ORF">ACJMK2_042707</name>
</gene>
<reference evidence="2 3" key="1">
    <citation type="submission" date="2024-11" db="EMBL/GenBank/DDBJ databases">
        <title>Chromosome-level genome assembly of the freshwater bivalve Anodonta woodiana.</title>
        <authorList>
            <person name="Chen X."/>
        </authorList>
    </citation>
    <scope>NUCLEOTIDE SEQUENCE [LARGE SCALE GENOMIC DNA]</scope>
    <source>
        <strain evidence="2">MN2024</strain>
        <tissue evidence="2">Gills</tissue>
    </source>
</reference>
<dbReference type="Proteomes" id="UP001634394">
    <property type="component" value="Unassembled WGS sequence"/>
</dbReference>
<proteinExistence type="predicted"/>
<feature type="transmembrane region" description="Helical" evidence="1">
    <location>
        <begin position="40"/>
        <end position="59"/>
    </location>
</feature>
<feature type="transmembrane region" description="Helical" evidence="1">
    <location>
        <begin position="71"/>
        <end position="92"/>
    </location>
</feature>
<evidence type="ECO:0000313" key="2">
    <source>
        <dbReference type="EMBL" id="KAL3870094.1"/>
    </source>
</evidence>
<feature type="transmembrane region" description="Helical" evidence="1">
    <location>
        <begin position="6"/>
        <end position="28"/>
    </location>
</feature>